<dbReference type="EMBL" id="CP006604">
    <property type="protein sequence ID" value="AHA28155.1"/>
    <property type="molecule type" value="Genomic_DNA"/>
</dbReference>
<name>U6B5D3_9HYPH</name>
<feature type="domain" description="Pyridoxamine 5'-phosphate oxidase N-terminal" evidence="8">
    <location>
        <begin position="21"/>
        <end position="145"/>
    </location>
</feature>
<dbReference type="PROSITE" id="PS01064">
    <property type="entry name" value="PYRIDOX_OXIDASE"/>
    <property type="match status" value="1"/>
</dbReference>
<dbReference type="SUPFAM" id="SSF50475">
    <property type="entry name" value="FMN-binding split barrel"/>
    <property type="match status" value="1"/>
</dbReference>
<comment type="subunit">
    <text evidence="6">Homodimer.</text>
</comment>
<evidence type="ECO:0000256" key="5">
    <source>
        <dbReference type="ARBA" id="ARBA00023096"/>
    </source>
</evidence>
<feature type="binding site" evidence="6 7">
    <location>
        <begin position="63"/>
        <end position="64"/>
    </location>
    <ligand>
        <name>FMN</name>
        <dbReference type="ChEBI" id="CHEBI:58210"/>
    </ligand>
</feature>
<dbReference type="InterPro" id="IPR011576">
    <property type="entry name" value="Pyridox_Oxase_N"/>
</dbReference>
<comment type="pathway">
    <text evidence="6">Cofactor metabolism; pyridoxal 5'-phosphate salvage; pyridoxal 5'-phosphate from pyridoxine 5'-phosphate: step 1/1.</text>
</comment>
<evidence type="ECO:0000256" key="3">
    <source>
        <dbReference type="ARBA" id="ARBA00022643"/>
    </source>
</evidence>
<dbReference type="HOGENOM" id="CLU_032263_2_2_5"/>
<dbReference type="KEGG" id="lar:lam_814"/>
<dbReference type="InterPro" id="IPR019740">
    <property type="entry name" value="Pyridox_Oxase_CS"/>
</dbReference>
<dbReference type="AlphaFoldDB" id="U6B5D3"/>
<evidence type="ECO:0000256" key="4">
    <source>
        <dbReference type="ARBA" id="ARBA00023002"/>
    </source>
</evidence>
<evidence type="ECO:0000259" key="8">
    <source>
        <dbReference type="Pfam" id="PF01243"/>
    </source>
</evidence>
<feature type="domain" description="Pyridoxine 5'-phosphate oxidase dimerisation C-terminal" evidence="9">
    <location>
        <begin position="159"/>
        <end position="201"/>
    </location>
</feature>
<evidence type="ECO:0000256" key="6">
    <source>
        <dbReference type="HAMAP-Rule" id="MF_01629"/>
    </source>
</evidence>
<dbReference type="PIRSF" id="PIRSF000190">
    <property type="entry name" value="Pyd_amn-ph_oxd"/>
    <property type="match status" value="1"/>
</dbReference>
<dbReference type="PANTHER" id="PTHR10851">
    <property type="entry name" value="PYRIDOXINE-5-PHOSPHATE OXIDASE"/>
    <property type="match status" value="1"/>
</dbReference>
<keyword evidence="2 6" id="KW-0285">Flavoprotein</keyword>
<evidence type="ECO:0000313" key="10">
    <source>
        <dbReference type="EMBL" id="AHA28155.1"/>
    </source>
</evidence>
<dbReference type="InterPro" id="IPR000659">
    <property type="entry name" value="Pyridox_Oxase"/>
</dbReference>
<keyword evidence="11" id="KW-1185">Reference proteome</keyword>
<keyword evidence="4 6" id="KW-0560">Oxidoreductase</keyword>
<feature type="binding site" evidence="6 7">
    <location>
        <position position="70"/>
    </location>
    <ligand>
        <name>FMN</name>
        <dbReference type="ChEBI" id="CHEBI:58210"/>
    </ligand>
</feature>
<dbReference type="Proteomes" id="UP000017862">
    <property type="component" value="Chromosome"/>
</dbReference>
<dbReference type="PANTHER" id="PTHR10851:SF0">
    <property type="entry name" value="PYRIDOXINE-5'-PHOSPHATE OXIDASE"/>
    <property type="match status" value="1"/>
</dbReference>
<evidence type="ECO:0000259" key="9">
    <source>
        <dbReference type="Pfam" id="PF10590"/>
    </source>
</evidence>
<dbReference type="HAMAP" id="MF_01629">
    <property type="entry name" value="PdxH"/>
    <property type="match status" value="1"/>
</dbReference>
<feature type="binding site" evidence="6">
    <location>
        <position position="53"/>
    </location>
    <ligand>
        <name>substrate</name>
    </ligand>
</feature>
<dbReference type="NCBIfam" id="TIGR00558">
    <property type="entry name" value="pdxH"/>
    <property type="match status" value="1"/>
</dbReference>
<dbReference type="Pfam" id="PF01243">
    <property type="entry name" value="PNPOx_N"/>
    <property type="match status" value="1"/>
</dbReference>
<evidence type="ECO:0000256" key="1">
    <source>
        <dbReference type="ARBA" id="ARBA00007301"/>
    </source>
</evidence>
<organism evidence="10 11">
    <name type="scientific">Candidatus Liberibacter americanus str. Sao Paulo</name>
    <dbReference type="NCBI Taxonomy" id="1261131"/>
    <lineage>
        <taxon>Bacteria</taxon>
        <taxon>Pseudomonadati</taxon>
        <taxon>Pseudomonadota</taxon>
        <taxon>Alphaproteobacteria</taxon>
        <taxon>Hyphomicrobiales</taxon>
        <taxon>Rhizobiaceae</taxon>
        <taxon>Liberibacter</taxon>
    </lineage>
</organism>
<dbReference type="InterPro" id="IPR012349">
    <property type="entry name" value="Split_barrel_FMN-bd"/>
</dbReference>
<dbReference type="eggNOG" id="COG0259">
    <property type="taxonomic scope" value="Bacteria"/>
</dbReference>
<dbReference type="InterPro" id="IPR019576">
    <property type="entry name" value="Pyridoxamine_oxidase_dimer_C"/>
</dbReference>
<feature type="binding site" evidence="6">
    <location>
        <position position="110"/>
    </location>
    <ligand>
        <name>substrate</name>
    </ligand>
</feature>
<reference evidence="10 11" key="1">
    <citation type="journal article" date="2014" name="Mol. Plant Microbe Interact.">
        <title>The complete genome sequence of Candidatus Liberibacter americanus, associated with citrus Huanglongbing.</title>
        <authorList>
            <person name="Wulff N.A."/>
            <person name="Zhang S."/>
            <person name="Setubal J.C."/>
            <person name="Almeida N.F."/>
            <person name="Martins E.C."/>
            <person name="Harakava R."/>
            <person name="Kumar D."/>
            <person name="Rangel L.T."/>
            <person name="Foissac X."/>
            <person name="Bove J."/>
            <person name="Gabriel D.W."/>
        </authorList>
    </citation>
    <scope>NUCLEOTIDE SEQUENCE [LARGE SCALE GENOMIC DNA]</scope>
    <source>
        <strain evidence="10 11">Sao Paulo</strain>
    </source>
</reference>
<dbReference type="PATRIC" id="fig|1261131.3.peg.783"/>
<dbReference type="Pfam" id="PF10590">
    <property type="entry name" value="PNP_phzG_C"/>
    <property type="match status" value="1"/>
</dbReference>
<evidence type="ECO:0000313" key="11">
    <source>
        <dbReference type="Proteomes" id="UP000017862"/>
    </source>
</evidence>
<evidence type="ECO:0000256" key="2">
    <source>
        <dbReference type="ARBA" id="ARBA00022630"/>
    </source>
</evidence>
<comment type="cofactor">
    <cofactor evidence="6 7">
        <name>FMN</name>
        <dbReference type="ChEBI" id="CHEBI:58210"/>
    </cofactor>
    <text evidence="6 7">Binds 1 FMN per subunit.</text>
</comment>
<feature type="binding site" evidence="6 7">
    <location>
        <position position="182"/>
    </location>
    <ligand>
        <name>FMN</name>
        <dbReference type="ChEBI" id="CHEBI:58210"/>
    </ligand>
</feature>
<dbReference type="NCBIfam" id="NF004231">
    <property type="entry name" value="PRK05679.1"/>
    <property type="match status" value="1"/>
</dbReference>
<gene>
    <name evidence="6 10" type="primary">pdxH</name>
    <name evidence="10" type="ORF">lam_814</name>
</gene>
<dbReference type="GO" id="GO:0008615">
    <property type="term" value="P:pyridoxine biosynthetic process"/>
    <property type="evidence" value="ECO:0007669"/>
    <property type="project" value="UniProtKB-UniRule"/>
</dbReference>
<feature type="binding site" evidence="6 7">
    <location>
        <begin position="48"/>
        <end position="53"/>
    </location>
    <ligand>
        <name>FMN</name>
        <dbReference type="ChEBI" id="CHEBI:58210"/>
    </ligand>
</feature>
<accession>U6B5D3</accession>
<comment type="function">
    <text evidence="6">Catalyzes the oxidation of either pyridoxine 5'-phosphate (PNP) or pyridoxamine 5'-phosphate (PMP) into pyridoxal 5'-phosphate (PLP).</text>
</comment>
<dbReference type="UniPathway" id="UPA01068">
    <property type="reaction ID" value="UER00304"/>
</dbReference>
<dbReference type="RefSeq" id="WP_007557420.1">
    <property type="nucleotide sequence ID" value="NC_022793.1"/>
</dbReference>
<proteinExistence type="inferred from homology"/>
<keyword evidence="5 6" id="KW-0664">Pyridoxine biosynthesis</keyword>
<protein>
    <recommendedName>
        <fullName evidence="6">Pyridoxine/pyridoxamine 5'-phosphate oxidase</fullName>
        <ecNumber evidence="6">1.4.3.5</ecNumber>
    </recommendedName>
    <alternativeName>
        <fullName evidence="6">PNP/PMP oxidase</fullName>
        <shortName evidence="6">PNPOx</shortName>
    </alternativeName>
    <alternativeName>
        <fullName evidence="6">Pyridoxal 5'-phosphate synthase</fullName>
    </alternativeName>
</protein>
<sequence length="201" mass="23973">MKKDHIVDDYEFLSFFSQWMEDAQRCEPHYPDAAVLATSNKDGFPNARVVLVKYFDNDGFVFYTNSESCKGYEMKDNPKVSLCFYWKSLCRQVRLRGFVNKCCDSESDSYYASRPRGSQIGAWASKQSQIMESADILKRSVEKYTSIYQSCEIPRPVWWCGFRICPLHIEFWEERPYRLHERIVFSRKTIMDKWEKFMLYP</sequence>
<dbReference type="STRING" id="1261131.lam_814"/>
<feature type="binding site" evidence="6 7">
    <location>
        <begin position="127"/>
        <end position="128"/>
    </location>
    <ligand>
        <name>FMN</name>
        <dbReference type="ChEBI" id="CHEBI:58210"/>
    </ligand>
</feature>
<comment type="caution">
    <text evidence="6">Lacks conserved residue(s) required for the propagation of feature annotation.</text>
</comment>
<dbReference type="Gene3D" id="2.30.110.10">
    <property type="entry name" value="Electron Transport, Fmn-binding Protein, Chain A"/>
    <property type="match status" value="1"/>
</dbReference>
<comment type="catalytic activity">
    <reaction evidence="6">
        <text>pyridoxamine 5'-phosphate + O2 + H2O = pyridoxal 5'-phosphate + H2O2 + NH4(+)</text>
        <dbReference type="Rhea" id="RHEA:15817"/>
        <dbReference type="ChEBI" id="CHEBI:15377"/>
        <dbReference type="ChEBI" id="CHEBI:15379"/>
        <dbReference type="ChEBI" id="CHEBI:16240"/>
        <dbReference type="ChEBI" id="CHEBI:28938"/>
        <dbReference type="ChEBI" id="CHEBI:58451"/>
        <dbReference type="ChEBI" id="CHEBI:597326"/>
        <dbReference type="EC" id="1.4.3.5"/>
    </reaction>
</comment>
<comment type="pathway">
    <text evidence="6">Cofactor metabolism; pyridoxal 5'-phosphate salvage; pyridoxal 5'-phosphate from pyridoxamine 5'-phosphate: step 1/1.</text>
</comment>
<evidence type="ECO:0000256" key="7">
    <source>
        <dbReference type="PIRSR" id="PIRSR000190-2"/>
    </source>
</evidence>
<dbReference type="EC" id="1.4.3.5" evidence="6"/>
<feature type="binding site" evidence="6">
    <location>
        <begin position="178"/>
        <end position="180"/>
    </location>
    <ligand>
        <name>substrate</name>
    </ligand>
</feature>
<feature type="binding site" evidence="6 7">
    <location>
        <position position="172"/>
    </location>
    <ligand>
        <name>FMN</name>
        <dbReference type="ChEBI" id="CHEBI:58210"/>
    </ligand>
</feature>
<dbReference type="GO" id="GO:0004733">
    <property type="term" value="F:pyridoxamine phosphate oxidase activity"/>
    <property type="evidence" value="ECO:0007669"/>
    <property type="project" value="UniProtKB-UniRule"/>
</dbReference>
<feature type="binding site" evidence="6">
    <location>
        <position position="118"/>
    </location>
    <ligand>
        <name>substrate</name>
    </ligand>
</feature>
<feature type="binding site" evidence="6">
    <location>
        <position position="114"/>
    </location>
    <ligand>
        <name>substrate</name>
    </ligand>
</feature>
<dbReference type="GO" id="GO:0010181">
    <property type="term" value="F:FMN binding"/>
    <property type="evidence" value="ECO:0007669"/>
    <property type="project" value="UniProtKB-UniRule"/>
</dbReference>
<comment type="similarity">
    <text evidence="1 6">Belongs to the pyridoxamine 5'-phosphate oxidase family.</text>
</comment>
<keyword evidence="3 6" id="KW-0288">FMN</keyword>
<comment type="catalytic activity">
    <reaction evidence="6">
        <text>pyridoxine 5'-phosphate + O2 = pyridoxal 5'-phosphate + H2O2</text>
        <dbReference type="Rhea" id="RHEA:15149"/>
        <dbReference type="ChEBI" id="CHEBI:15379"/>
        <dbReference type="ChEBI" id="CHEBI:16240"/>
        <dbReference type="ChEBI" id="CHEBI:58589"/>
        <dbReference type="ChEBI" id="CHEBI:597326"/>
        <dbReference type="EC" id="1.4.3.5"/>
    </reaction>
</comment>
<feature type="binding site" evidence="6 7">
    <location>
        <position position="92"/>
    </location>
    <ligand>
        <name>FMN</name>
        <dbReference type="ChEBI" id="CHEBI:58210"/>
    </ligand>
</feature>